<name>A0A419V7P8_9BACL</name>
<gene>
    <name evidence="6" type="ORF">ATL39_0358</name>
</gene>
<sequence>MLDARYSQKAFETFFLPRLSTQEVNNIPKDKALLVLHIGAVEQHGKHLPVFTDTLIGEGLLMQTFEKFSTEDNIWLLPSIPYGKSTEHSSHPGTFSLSAATLQSIVMDIGKSAAVSGFRRLLILNTHGGNNDLLNMMARDIREETGLMVFRLNPHSEQTKEWITEQEASYGIHGGDVETSMVLCFKENWVDMNKADKEFLHEPEKKTSLNLKGNRYFAWKMDDISKTGIAGDATKATKEKGDKINKAVSEELAGAMLEMADFEIEQLIKP</sequence>
<keyword evidence="6" id="KW-0547">Nucleotide-binding</keyword>
<dbReference type="SUPFAM" id="SSF102215">
    <property type="entry name" value="Creatininase"/>
    <property type="match status" value="1"/>
</dbReference>
<evidence type="ECO:0000256" key="1">
    <source>
        <dbReference type="ARBA" id="ARBA00001947"/>
    </source>
</evidence>
<organism evidence="6 7">
    <name type="scientific">Sinobaca qinghaiensis</name>
    <dbReference type="NCBI Taxonomy" id="342944"/>
    <lineage>
        <taxon>Bacteria</taxon>
        <taxon>Bacillati</taxon>
        <taxon>Bacillota</taxon>
        <taxon>Bacilli</taxon>
        <taxon>Bacillales</taxon>
        <taxon>Sporolactobacillaceae</taxon>
        <taxon>Sinobaca</taxon>
    </lineage>
</organism>
<dbReference type="InterPro" id="IPR003785">
    <property type="entry name" value="Creatininase/forma_Hydrolase"/>
</dbReference>
<dbReference type="EMBL" id="RAPK01000006">
    <property type="protein sequence ID" value="RKD76146.1"/>
    <property type="molecule type" value="Genomic_DNA"/>
</dbReference>
<keyword evidence="6" id="KW-0067">ATP-binding</keyword>
<keyword evidence="7" id="KW-1185">Reference proteome</keyword>
<comment type="caution">
    <text evidence="6">The sequence shown here is derived from an EMBL/GenBank/DDBJ whole genome shotgun (WGS) entry which is preliminary data.</text>
</comment>
<dbReference type="RefSeq" id="WP_120191562.1">
    <property type="nucleotide sequence ID" value="NZ_RAPK01000006.1"/>
</dbReference>
<evidence type="ECO:0000313" key="7">
    <source>
        <dbReference type="Proteomes" id="UP000285120"/>
    </source>
</evidence>
<dbReference type="InterPro" id="IPR024087">
    <property type="entry name" value="Creatininase-like_sf"/>
</dbReference>
<dbReference type="PANTHER" id="PTHR35005:SF1">
    <property type="entry name" value="2-AMINO-5-FORMYLAMINO-6-RIBOSYLAMINOPYRIMIDIN-4(3H)-ONE 5'-MONOPHOSPHATE DEFORMYLASE"/>
    <property type="match status" value="1"/>
</dbReference>
<reference evidence="6 7" key="1">
    <citation type="submission" date="2018-09" db="EMBL/GenBank/DDBJ databases">
        <title>Genomic Encyclopedia of Archaeal and Bacterial Type Strains, Phase II (KMG-II): from individual species to whole genera.</title>
        <authorList>
            <person name="Goeker M."/>
        </authorList>
    </citation>
    <scope>NUCLEOTIDE SEQUENCE [LARGE SCALE GENOMIC DNA]</scope>
    <source>
        <strain evidence="6 7">DSM 17008</strain>
    </source>
</reference>
<dbReference type="GO" id="GO:0009231">
    <property type="term" value="P:riboflavin biosynthetic process"/>
    <property type="evidence" value="ECO:0007669"/>
    <property type="project" value="TreeGrafter"/>
</dbReference>
<dbReference type="AlphaFoldDB" id="A0A419V7P8"/>
<keyword evidence="3 6" id="KW-0378">Hydrolase</keyword>
<dbReference type="Proteomes" id="UP000285120">
    <property type="component" value="Unassembled WGS sequence"/>
</dbReference>
<dbReference type="Gene3D" id="3.40.50.10310">
    <property type="entry name" value="Creatininase"/>
    <property type="match status" value="1"/>
</dbReference>
<dbReference type="OrthoDB" id="9801445at2"/>
<proteinExistence type="inferred from homology"/>
<dbReference type="GO" id="GO:0046872">
    <property type="term" value="F:metal ion binding"/>
    <property type="evidence" value="ECO:0007669"/>
    <property type="project" value="UniProtKB-KW"/>
</dbReference>
<keyword evidence="2" id="KW-0479">Metal-binding</keyword>
<comment type="similarity">
    <text evidence="5">Belongs to the creatininase superfamily.</text>
</comment>
<accession>A0A419V7P8</accession>
<keyword evidence="4" id="KW-0862">Zinc</keyword>
<dbReference type="GO" id="GO:0005524">
    <property type="term" value="F:ATP binding"/>
    <property type="evidence" value="ECO:0007669"/>
    <property type="project" value="UniProtKB-KW"/>
</dbReference>
<comment type="cofactor">
    <cofactor evidence="1">
        <name>Zn(2+)</name>
        <dbReference type="ChEBI" id="CHEBI:29105"/>
    </cofactor>
</comment>
<evidence type="ECO:0000256" key="3">
    <source>
        <dbReference type="ARBA" id="ARBA00022801"/>
    </source>
</evidence>
<dbReference type="GO" id="GO:0016811">
    <property type="term" value="F:hydrolase activity, acting on carbon-nitrogen (but not peptide) bonds, in linear amides"/>
    <property type="evidence" value="ECO:0007669"/>
    <property type="project" value="TreeGrafter"/>
</dbReference>
<evidence type="ECO:0000256" key="4">
    <source>
        <dbReference type="ARBA" id="ARBA00022833"/>
    </source>
</evidence>
<dbReference type="Pfam" id="PF02633">
    <property type="entry name" value="Creatininase"/>
    <property type="match status" value="1"/>
</dbReference>
<evidence type="ECO:0000313" key="6">
    <source>
        <dbReference type="EMBL" id="RKD76146.1"/>
    </source>
</evidence>
<evidence type="ECO:0000256" key="5">
    <source>
        <dbReference type="ARBA" id="ARBA00024029"/>
    </source>
</evidence>
<dbReference type="PANTHER" id="PTHR35005">
    <property type="entry name" value="3-DEHYDRO-SCYLLO-INOSOSE HYDROLASE"/>
    <property type="match status" value="1"/>
</dbReference>
<evidence type="ECO:0000256" key="2">
    <source>
        <dbReference type="ARBA" id="ARBA00022723"/>
    </source>
</evidence>
<protein>
    <submittedName>
        <fullName evidence="6">Creatinine amidohydrolase/NitT/TauT family transport system ATP-binding protein</fullName>
    </submittedName>
</protein>